<dbReference type="InterPro" id="IPR014001">
    <property type="entry name" value="Helicase_ATP-bd"/>
</dbReference>
<evidence type="ECO:0000256" key="10">
    <source>
        <dbReference type="ARBA" id="ARBA00022833"/>
    </source>
</evidence>
<dbReference type="GO" id="GO:0005634">
    <property type="term" value="C:nucleus"/>
    <property type="evidence" value="ECO:0007669"/>
    <property type="project" value="UniProtKB-SubCell"/>
</dbReference>
<proteinExistence type="inferred from homology"/>
<dbReference type="PROSITE" id="PS51192">
    <property type="entry name" value="HELICASE_ATP_BIND_1"/>
    <property type="match status" value="1"/>
</dbReference>
<dbReference type="Pfam" id="PF16124">
    <property type="entry name" value="RecQ_Zn_bind"/>
    <property type="match status" value="1"/>
</dbReference>
<feature type="region of interest" description="Disordered" evidence="20">
    <location>
        <begin position="140"/>
        <end position="216"/>
    </location>
</feature>
<dbReference type="STRING" id="1182542.W9YKF3"/>
<evidence type="ECO:0000259" key="22">
    <source>
        <dbReference type="PROSITE" id="PS51192"/>
    </source>
</evidence>
<evidence type="ECO:0000256" key="14">
    <source>
        <dbReference type="ARBA" id="ARBA00023235"/>
    </source>
</evidence>
<keyword evidence="12" id="KW-0238">DNA-binding</keyword>
<keyword evidence="14" id="KW-0413">Isomerase</keyword>
<feature type="compositionally biased region" description="Polar residues" evidence="20">
    <location>
        <begin position="340"/>
        <end position="355"/>
    </location>
</feature>
<dbReference type="GO" id="GO:0005524">
    <property type="term" value="F:ATP binding"/>
    <property type="evidence" value="ECO:0007669"/>
    <property type="project" value="UniProtKB-KW"/>
</dbReference>
<evidence type="ECO:0000256" key="9">
    <source>
        <dbReference type="ARBA" id="ARBA00022806"/>
    </source>
</evidence>
<sequence>MTKNNLSRCLAWLLQNPHSFGSLTHISAVADAGIGDDDEPVLADDEMARLQLAPQIQPRTKLLSQLNHTSGLPTPDPSRASETCEPTRRRARQNILGPSKTQPSPRPRTPVTSFDDIKFDDSHDILDIDDIDLAAEDLTTSSFGDFGPPIPLWREDSATRVEPLPKKKGKKRKSEEFHEDLFSPRSARSTKKRLDKRSPPKTYPFRASQTQASEGDHIQAEVGLSPATARIVRKPVKEEDIFPDVDIGEIPDDPVPLQPLHPTTDRTWPHLPPQQSRVQRIRNVVPDSDDEDNFGLELKPKRKPVESTDLEFEDDLHHHAGGSQTFARESNHPPRASGYQEAQGSLLSSQKSPTRSPKALLLSQSSPKRDNTLQGSCSSIDSTGLLAQEQRRVVGSFVVNGREQCKGLLERLEKSKKTVNRQIMDEMCEFNVVSDALKEKKKTIATKITAATQLLEEHSSISRLQDQRRRMLERRDELEEAGHEINPDDPENVLALLCMDINRVKHEIEAREVVVFQLLQQAGVSTTSDFTEQASLGPSVSGSLLDDMSGQQVLVASTPKVNQQMSPYSKELGHLSTQSVVQTPFAKRSDTAHLIMQASAPIFSPACSPTRTVPSAMPPPSVRPLQPTSQVPESPNRNRSMLYEYDPGDDRSFTRTMGSPRDLSFEEDDFEDDMDDEEMYKMMEEIEQNMPAFKSTPHESNRAALSEVSDNPRRVAPKKPASTHGASSNSALMQHPWSKDVASALKKRFHLHGFRQNQLEAINATLSGKDAFVLMPTGGGKSLCYQLPSIVHSGHTRGVTIVISPLLSLMQDQVDHLHKLRIQAFLINGQTTAEHRSNILQRLKNPNAHDYIQLLYVTPEMVGSNHHIIQAFESLYKRRLLARIVIDEAHCVSQWGHDFRPDYKALGEFRARFPNAPIMALTATATENVKFDVIQCLGMEECEIFTQSFNRPNLTYEVRKKGKGKAVLESIADTINRSYEGQAGIVYCLSRKHCEQVAEQLCKDYGIEAHHYHAGLPSEERIDIQKKWQAGDFKVIVATIAFGMGIDKPDVRFVIHHTIPKSLEGYYQETGRAGRDGNRSGCYLYYGYGDTASLIHMIDTNENSSMQQKEHQRSLLRNVVQFCENRSDCRRFQVLDYFNERFDPRDCRNGCDNCASSSTFETHDFSEHAHNAIRLVQQISRDNVTVLHCADLYRGGKPNRKMLQCGHDQLREYGLGAELERGDVERLFYRLIMEDALMQYNKKNDAGFATQCVQVGPKSHDFLEGRRPLKIQVLVSPRGKPSAKVSVQKSRNKTPKTVGKPPADDYPASTNVSSPLQPRSRRKLVRGNRPLDSEEEAFAGQSSDNEEIFIPQRGNKKSAVGPPITADDDIGSLNEIHQHILEDFVEKAKKEVERQVIAKGLRQKPVTDRVLRQIAIQFPQSQEELQELTGLNPEMFRRLGPPLLRLITAAYDNYEAMMRAQEGRPDDPNHQTVVEISDDDAETGRFLQSDMDADESEDSHYFSIPDEVRQFNEQSPIEEVPVAAQTGVGIGIMD</sequence>
<feature type="compositionally biased region" description="Basic and acidic residues" evidence="20">
    <location>
        <begin position="173"/>
        <end position="182"/>
    </location>
</feature>
<comment type="catalytic activity">
    <reaction evidence="16">
        <text>Couples ATP hydrolysis with the unwinding of duplex DNA by translocating in the 3'-5' direction.</text>
        <dbReference type="EC" id="5.6.2.4"/>
    </reaction>
</comment>
<feature type="region of interest" description="Disordered" evidence="20">
    <location>
        <begin position="322"/>
        <end position="376"/>
    </location>
</feature>
<dbReference type="InterPro" id="IPR032284">
    <property type="entry name" value="RecQ_Zn-bd"/>
</dbReference>
<feature type="region of interest" description="Disordered" evidence="20">
    <location>
        <begin position="694"/>
        <end position="733"/>
    </location>
</feature>
<feature type="region of interest" description="Disordered" evidence="20">
    <location>
        <begin position="245"/>
        <end position="305"/>
    </location>
</feature>
<organism evidence="24 25">
    <name type="scientific">Capronia epimyces CBS 606.96</name>
    <dbReference type="NCBI Taxonomy" id="1182542"/>
    <lineage>
        <taxon>Eukaryota</taxon>
        <taxon>Fungi</taxon>
        <taxon>Dikarya</taxon>
        <taxon>Ascomycota</taxon>
        <taxon>Pezizomycotina</taxon>
        <taxon>Eurotiomycetes</taxon>
        <taxon>Chaetothyriomycetidae</taxon>
        <taxon>Chaetothyriales</taxon>
        <taxon>Herpotrichiellaceae</taxon>
        <taxon>Capronia</taxon>
    </lineage>
</organism>
<keyword evidence="7" id="KW-0227">DNA damage</keyword>
<dbReference type="CDD" id="cd18794">
    <property type="entry name" value="SF2_C_RecQ"/>
    <property type="match status" value="1"/>
</dbReference>
<feature type="region of interest" description="Disordered" evidence="20">
    <location>
        <begin position="1274"/>
        <end position="1366"/>
    </location>
</feature>
<evidence type="ECO:0000256" key="3">
    <source>
        <dbReference type="ARBA" id="ARBA00005446"/>
    </source>
</evidence>
<dbReference type="SMART" id="SM00487">
    <property type="entry name" value="DEXDc"/>
    <property type="match status" value="1"/>
</dbReference>
<evidence type="ECO:0000256" key="17">
    <source>
        <dbReference type="ARBA" id="ARBA00034808"/>
    </source>
</evidence>
<keyword evidence="19" id="KW-0175">Coiled coil</keyword>
<dbReference type="InterPro" id="IPR002464">
    <property type="entry name" value="DNA/RNA_helicase_DEAH_CS"/>
</dbReference>
<evidence type="ECO:0000256" key="7">
    <source>
        <dbReference type="ARBA" id="ARBA00022763"/>
    </source>
</evidence>
<evidence type="ECO:0000256" key="1">
    <source>
        <dbReference type="ARBA" id="ARBA00001947"/>
    </source>
</evidence>
<dbReference type="PANTHER" id="PTHR13710">
    <property type="entry name" value="DNA HELICASE RECQ FAMILY MEMBER"/>
    <property type="match status" value="1"/>
</dbReference>
<evidence type="ECO:0000256" key="11">
    <source>
        <dbReference type="ARBA" id="ARBA00022840"/>
    </source>
</evidence>
<dbReference type="FunFam" id="3.40.50.300:FF:000340">
    <property type="entry name" value="Bloom syndrome, RecQ helicase"/>
    <property type="match status" value="1"/>
</dbReference>
<evidence type="ECO:0000256" key="18">
    <source>
        <dbReference type="ARBA" id="ARBA00073450"/>
    </source>
</evidence>
<dbReference type="PROSITE" id="PS51194">
    <property type="entry name" value="HELICASE_CTER"/>
    <property type="match status" value="1"/>
</dbReference>
<evidence type="ECO:0000313" key="24">
    <source>
        <dbReference type="EMBL" id="EXJ93033.1"/>
    </source>
</evidence>
<dbReference type="InterPro" id="IPR036388">
    <property type="entry name" value="WH-like_DNA-bd_sf"/>
</dbReference>
<comment type="similarity">
    <text evidence="3">Belongs to the helicase family. RecQ subfamily.</text>
</comment>
<evidence type="ECO:0000256" key="16">
    <source>
        <dbReference type="ARBA" id="ARBA00034617"/>
    </source>
</evidence>
<dbReference type="GO" id="GO:0005737">
    <property type="term" value="C:cytoplasm"/>
    <property type="evidence" value="ECO:0007669"/>
    <property type="project" value="TreeGrafter"/>
</dbReference>
<dbReference type="InterPro" id="IPR011545">
    <property type="entry name" value="DEAD/DEAH_box_helicase_dom"/>
</dbReference>
<dbReference type="InterPro" id="IPR010997">
    <property type="entry name" value="HRDC-like_sf"/>
</dbReference>
<dbReference type="CDD" id="cd17920">
    <property type="entry name" value="DEXHc_RecQ"/>
    <property type="match status" value="1"/>
</dbReference>
<reference evidence="24 25" key="1">
    <citation type="submission" date="2013-03" db="EMBL/GenBank/DDBJ databases">
        <title>The Genome Sequence of Capronia epimyces CBS 606.96.</title>
        <authorList>
            <consortium name="The Broad Institute Genomics Platform"/>
            <person name="Cuomo C."/>
            <person name="de Hoog S."/>
            <person name="Gorbushina A."/>
            <person name="Walker B."/>
            <person name="Young S.K."/>
            <person name="Zeng Q."/>
            <person name="Gargeya S."/>
            <person name="Fitzgerald M."/>
            <person name="Haas B."/>
            <person name="Abouelleil A."/>
            <person name="Allen A.W."/>
            <person name="Alvarado L."/>
            <person name="Arachchi H.M."/>
            <person name="Berlin A.M."/>
            <person name="Chapman S.B."/>
            <person name="Gainer-Dewar J."/>
            <person name="Goldberg J."/>
            <person name="Griggs A."/>
            <person name="Gujja S."/>
            <person name="Hansen M."/>
            <person name="Howarth C."/>
            <person name="Imamovic A."/>
            <person name="Ireland A."/>
            <person name="Larimer J."/>
            <person name="McCowan C."/>
            <person name="Murphy C."/>
            <person name="Pearson M."/>
            <person name="Poon T.W."/>
            <person name="Priest M."/>
            <person name="Roberts A."/>
            <person name="Saif S."/>
            <person name="Shea T."/>
            <person name="Sisk P."/>
            <person name="Sykes S."/>
            <person name="Wortman J."/>
            <person name="Nusbaum C."/>
            <person name="Birren B."/>
        </authorList>
    </citation>
    <scope>NUCLEOTIDE SEQUENCE [LARGE SCALE GENOMIC DNA]</scope>
    <source>
        <strain evidence="24 25">CBS 606.96</strain>
    </source>
</reference>
<evidence type="ECO:0000256" key="8">
    <source>
        <dbReference type="ARBA" id="ARBA00022801"/>
    </source>
</evidence>
<evidence type="ECO:0000259" key="21">
    <source>
        <dbReference type="PROSITE" id="PS50967"/>
    </source>
</evidence>
<feature type="region of interest" description="Disordered" evidence="20">
    <location>
        <begin position="610"/>
        <end position="672"/>
    </location>
</feature>
<keyword evidence="13" id="KW-0234">DNA repair</keyword>
<evidence type="ECO:0000259" key="23">
    <source>
        <dbReference type="PROSITE" id="PS51194"/>
    </source>
</evidence>
<dbReference type="RefSeq" id="XP_007729923.1">
    <property type="nucleotide sequence ID" value="XM_007731733.1"/>
</dbReference>
<dbReference type="InterPro" id="IPR001650">
    <property type="entry name" value="Helicase_C-like"/>
</dbReference>
<dbReference type="GO" id="GO:0043138">
    <property type="term" value="F:3'-5' DNA helicase activity"/>
    <property type="evidence" value="ECO:0007669"/>
    <property type="project" value="UniProtKB-EC"/>
</dbReference>
<dbReference type="GO" id="GO:0046872">
    <property type="term" value="F:metal ion binding"/>
    <property type="evidence" value="ECO:0007669"/>
    <property type="project" value="UniProtKB-KW"/>
</dbReference>
<evidence type="ECO:0000256" key="15">
    <source>
        <dbReference type="ARBA" id="ARBA00023242"/>
    </source>
</evidence>
<gene>
    <name evidence="24" type="ORF">A1O3_01589</name>
</gene>
<dbReference type="OrthoDB" id="10261556at2759"/>
<dbReference type="Gene3D" id="3.40.50.300">
    <property type="entry name" value="P-loop containing nucleotide triphosphate hydrolases"/>
    <property type="match status" value="2"/>
</dbReference>
<feature type="compositionally biased region" description="Basic and acidic residues" evidence="20">
    <location>
        <begin position="153"/>
        <end position="165"/>
    </location>
</feature>
<feature type="domain" description="Helicase ATP-binding" evidence="22">
    <location>
        <begin position="762"/>
        <end position="943"/>
    </location>
</feature>
<dbReference type="GO" id="GO:0016787">
    <property type="term" value="F:hydrolase activity"/>
    <property type="evidence" value="ECO:0007669"/>
    <property type="project" value="UniProtKB-KW"/>
</dbReference>
<comment type="cofactor">
    <cofactor evidence="1">
        <name>Zn(2+)</name>
        <dbReference type="ChEBI" id="CHEBI:29105"/>
    </cofactor>
</comment>
<dbReference type="InterPro" id="IPR036390">
    <property type="entry name" value="WH_DNA-bd_sf"/>
</dbReference>
<comment type="subcellular location">
    <subcellularLocation>
        <location evidence="2">Nucleus</location>
    </subcellularLocation>
</comment>
<feature type="compositionally biased region" description="Polar residues" evidence="20">
    <location>
        <begin position="626"/>
        <end position="639"/>
    </location>
</feature>
<evidence type="ECO:0000313" key="25">
    <source>
        <dbReference type="Proteomes" id="UP000019478"/>
    </source>
</evidence>
<name>W9YKF3_9EURO</name>
<evidence type="ECO:0000256" key="2">
    <source>
        <dbReference type="ARBA" id="ARBA00004123"/>
    </source>
</evidence>
<dbReference type="PROSITE" id="PS50967">
    <property type="entry name" value="HRDC"/>
    <property type="match status" value="1"/>
</dbReference>
<dbReference type="GO" id="GO:0009378">
    <property type="term" value="F:four-way junction helicase activity"/>
    <property type="evidence" value="ECO:0007669"/>
    <property type="project" value="TreeGrafter"/>
</dbReference>
<dbReference type="eggNOG" id="KOG0351">
    <property type="taxonomic scope" value="Eukaryota"/>
</dbReference>
<dbReference type="FunFam" id="3.40.50.300:FF:000537">
    <property type="entry name" value="Bloom syndrome RecQ-like helicase"/>
    <property type="match status" value="1"/>
</dbReference>
<comment type="caution">
    <text evidence="24">The sequence shown here is derived from an EMBL/GenBank/DDBJ whole genome shotgun (WGS) entry which is preliminary data.</text>
</comment>
<feature type="domain" description="Helicase C-terminal" evidence="23">
    <location>
        <begin position="967"/>
        <end position="1117"/>
    </location>
</feature>
<evidence type="ECO:0000256" key="20">
    <source>
        <dbReference type="SAM" id="MobiDB-lite"/>
    </source>
</evidence>
<dbReference type="GeneID" id="19165723"/>
<keyword evidence="9" id="KW-0347">Helicase</keyword>
<dbReference type="SUPFAM" id="SSF52540">
    <property type="entry name" value="P-loop containing nucleoside triphosphate hydrolases"/>
    <property type="match status" value="1"/>
</dbReference>
<accession>W9YKF3</accession>
<evidence type="ECO:0000256" key="6">
    <source>
        <dbReference type="ARBA" id="ARBA00022741"/>
    </source>
</evidence>
<keyword evidence="5" id="KW-0479">Metal-binding</keyword>
<feature type="domain" description="HRDC" evidence="21">
    <location>
        <begin position="1374"/>
        <end position="1457"/>
    </location>
</feature>
<feature type="compositionally biased region" description="Polar residues" evidence="20">
    <location>
        <begin position="362"/>
        <end position="376"/>
    </location>
</feature>
<dbReference type="HOGENOM" id="CLU_001103_16_4_1"/>
<dbReference type="SMART" id="SM00490">
    <property type="entry name" value="HELICc"/>
    <property type="match status" value="1"/>
</dbReference>
<dbReference type="GO" id="GO:0000724">
    <property type="term" value="P:double-strand break repair via homologous recombination"/>
    <property type="evidence" value="ECO:0007669"/>
    <property type="project" value="TreeGrafter"/>
</dbReference>
<keyword evidence="25" id="KW-1185">Reference proteome</keyword>
<dbReference type="InterPro" id="IPR002121">
    <property type="entry name" value="HRDC_dom"/>
</dbReference>
<dbReference type="GO" id="GO:0006260">
    <property type="term" value="P:DNA replication"/>
    <property type="evidence" value="ECO:0007669"/>
    <property type="project" value="UniProtKB-KW"/>
</dbReference>
<keyword evidence="6" id="KW-0547">Nucleotide-binding</keyword>
<dbReference type="Pfam" id="PF00271">
    <property type="entry name" value="Helicase_C"/>
    <property type="match status" value="1"/>
</dbReference>
<evidence type="ECO:0000256" key="19">
    <source>
        <dbReference type="SAM" id="Coils"/>
    </source>
</evidence>
<evidence type="ECO:0000256" key="4">
    <source>
        <dbReference type="ARBA" id="ARBA00022705"/>
    </source>
</evidence>
<evidence type="ECO:0000256" key="5">
    <source>
        <dbReference type="ARBA" id="ARBA00022723"/>
    </source>
</evidence>
<dbReference type="PANTHER" id="PTHR13710:SF153">
    <property type="entry name" value="RECQ-LIKE DNA HELICASE BLM"/>
    <property type="match status" value="1"/>
</dbReference>
<dbReference type="SMART" id="SM00956">
    <property type="entry name" value="RQC"/>
    <property type="match status" value="1"/>
</dbReference>
<dbReference type="NCBIfam" id="TIGR00614">
    <property type="entry name" value="recQ_fam"/>
    <property type="match status" value="1"/>
</dbReference>
<dbReference type="Gene3D" id="1.10.10.10">
    <property type="entry name" value="Winged helix-like DNA-binding domain superfamily/Winged helix DNA-binding domain"/>
    <property type="match status" value="1"/>
</dbReference>
<keyword evidence="4" id="KW-0235">DNA replication</keyword>
<dbReference type="Pfam" id="PF00270">
    <property type="entry name" value="DEAD"/>
    <property type="match status" value="1"/>
</dbReference>
<dbReference type="EC" id="5.6.2.4" evidence="17"/>
<dbReference type="InterPro" id="IPR027417">
    <property type="entry name" value="P-loop_NTPase"/>
</dbReference>
<protein>
    <recommendedName>
        <fullName evidence="18">RecQ-like DNA helicase BLM</fullName>
        <ecNumber evidence="17">5.6.2.4</ecNumber>
    </recommendedName>
</protein>
<keyword evidence="11" id="KW-0067">ATP-binding</keyword>
<feature type="compositionally biased region" description="Polar residues" evidence="20">
    <location>
        <begin position="1308"/>
        <end position="1317"/>
    </location>
</feature>
<dbReference type="InterPro" id="IPR018982">
    <property type="entry name" value="RQC_domain"/>
</dbReference>
<keyword evidence="10" id="KW-0862">Zinc</keyword>
<evidence type="ECO:0000256" key="13">
    <source>
        <dbReference type="ARBA" id="ARBA00023204"/>
    </source>
</evidence>
<dbReference type="SUPFAM" id="SSF47819">
    <property type="entry name" value="HRDC-like"/>
    <property type="match status" value="1"/>
</dbReference>
<feature type="region of interest" description="Disordered" evidence="20">
    <location>
        <begin position="66"/>
        <end position="117"/>
    </location>
</feature>
<evidence type="ECO:0000256" key="12">
    <source>
        <dbReference type="ARBA" id="ARBA00023125"/>
    </source>
</evidence>
<dbReference type="GO" id="GO:0005694">
    <property type="term" value="C:chromosome"/>
    <property type="evidence" value="ECO:0007669"/>
    <property type="project" value="TreeGrafter"/>
</dbReference>
<keyword evidence="15" id="KW-0539">Nucleus</keyword>
<dbReference type="GO" id="GO:0003677">
    <property type="term" value="F:DNA binding"/>
    <property type="evidence" value="ECO:0007669"/>
    <property type="project" value="UniProtKB-KW"/>
</dbReference>
<dbReference type="Pfam" id="PF09382">
    <property type="entry name" value="RQC"/>
    <property type="match status" value="1"/>
</dbReference>
<dbReference type="SUPFAM" id="SSF46785">
    <property type="entry name" value="Winged helix' DNA-binding domain"/>
    <property type="match status" value="1"/>
</dbReference>
<keyword evidence="8" id="KW-0378">Hydrolase</keyword>
<dbReference type="EMBL" id="AMGY01000001">
    <property type="protein sequence ID" value="EXJ93033.1"/>
    <property type="molecule type" value="Genomic_DNA"/>
</dbReference>
<dbReference type="Proteomes" id="UP000019478">
    <property type="component" value="Unassembled WGS sequence"/>
</dbReference>
<feature type="coiled-coil region" evidence="19">
    <location>
        <begin position="402"/>
        <end position="429"/>
    </location>
</feature>
<dbReference type="PROSITE" id="PS00690">
    <property type="entry name" value="DEAH_ATP_HELICASE"/>
    <property type="match status" value="1"/>
</dbReference>
<dbReference type="InterPro" id="IPR004589">
    <property type="entry name" value="DNA_helicase_ATP-dep_RecQ"/>
</dbReference>